<dbReference type="RefSeq" id="WP_103169808.1">
    <property type="nucleotide sequence ID" value="NZ_JAKJTX010000052.1"/>
</dbReference>
<protein>
    <submittedName>
        <fullName evidence="2">Uncharacterized protein</fullName>
    </submittedName>
</protein>
<keyword evidence="1" id="KW-0732">Signal</keyword>
<dbReference type="AlphaFoldDB" id="A0A0H3ZUY0"/>
<feature type="signal peptide" evidence="1">
    <location>
        <begin position="1"/>
        <end position="18"/>
    </location>
</feature>
<proteinExistence type="predicted"/>
<sequence>MKHLLMVAFFLIAPAALASGVSPELPPVDWVTLLTVFGGEYGKVIAAWVSVALVVWSQVRQLIPPEWMAKLPTWLITLLEFLAANKGRASNELINDPKHIKRVTPT</sequence>
<dbReference type="EMBL" id="KP795544">
    <property type="protein sequence ID" value="AKN37644.1"/>
    <property type="molecule type" value="Genomic_DNA"/>
</dbReference>
<feature type="chain" id="PRO_5005204635" evidence="1">
    <location>
        <begin position="19"/>
        <end position="106"/>
    </location>
</feature>
<organism evidence="2">
    <name type="scientific">Vibrio splendidus</name>
    <dbReference type="NCBI Taxonomy" id="29497"/>
    <lineage>
        <taxon>Bacteria</taxon>
        <taxon>Pseudomonadati</taxon>
        <taxon>Pseudomonadota</taxon>
        <taxon>Gammaproteobacteria</taxon>
        <taxon>Vibrionales</taxon>
        <taxon>Vibrionaceae</taxon>
        <taxon>Vibrio</taxon>
    </lineage>
</organism>
<evidence type="ECO:0000313" key="2">
    <source>
        <dbReference type="EMBL" id="AKN37644.1"/>
    </source>
</evidence>
<evidence type="ECO:0000256" key="1">
    <source>
        <dbReference type="SAM" id="SignalP"/>
    </source>
</evidence>
<reference evidence="2" key="1">
    <citation type="journal article" date="2015" name="MBio">
        <title>Eco-Evolutionary Dynamics of Episomes among Ecologically Cohesive Bacterial Populations.</title>
        <authorList>
            <person name="Xue H."/>
            <person name="Cordero O.X."/>
            <person name="Camas F.M."/>
            <person name="Trimble W."/>
            <person name="Meyer F."/>
            <person name="Guglielmini J."/>
            <person name="Rocha E.P."/>
            <person name="Polz M.F."/>
        </authorList>
    </citation>
    <scope>NUCLEOTIDE SEQUENCE</scope>
    <source>
        <strain evidence="2">5S_214</strain>
    </source>
</reference>
<name>A0A0H3ZUY0_VIBSP</name>
<accession>A0A0H3ZUY0</accession>